<dbReference type="SMART" id="SM00929">
    <property type="entry name" value="NADH-G_4Fe-4S_3"/>
    <property type="match status" value="1"/>
</dbReference>
<keyword evidence="7" id="KW-0677">Repeat</keyword>
<dbReference type="CDD" id="cd00207">
    <property type="entry name" value="fer2"/>
    <property type="match status" value="1"/>
</dbReference>
<dbReference type="EMBL" id="JAJEPW010000026">
    <property type="protein sequence ID" value="MCC2129756.1"/>
    <property type="molecule type" value="Genomic_DNA"/>
</dbReference>
<dbReference type="GO" id="GO:0008901">
    <property type="term" value="F:ferredoxin hydrogenase activity"/>
    <property type="evidence" value="ECO:0007669"/>
    <property type="project" value="InterPro"/>
</dbReference>
<evidence type="ECO:0000256" key="9">
    <source>
        <dbReference type="ARBA" id="ARBA00023004"/>
    </source>
</evidence>
<organism evidence="16 17">
    <name type="scientific">Brotocaccenecus cirricatena</name>
    <dbReference type="NCBI Taxonomy" id="3064195"/>
    <lineage>
        <taxon>Bacteria</taxon>
        <taxon>Bacillati</taxon>
        <taxon>Bacillota</taxon>
        <taxon>Clostridia</taxon>
        <taxon>Eubacteriales</taxon>
        <taxon>Oscillospiraceae</taxon>
        <taxon>Brotocaccenecus</taxon>
    </lineage>
</organism>
<dbReference type="InterPro" id="IPR019574">
    <property type="entry name" value="NADH_UbQ_OxRdtase_Gsu_4Fe4S-bd"/>
</dbReference>
<dbReference type="SUPFAM" id="SSF54862">
    <property type="entry name" value="4Fe-4S ferredoxins"/>
    <property type="match status" value="1"/>
</dbReference>
<comment type="cofactor">
    <cofactor evidence="13">
        <name>[2Fe-2S] cluster</name>
        <dbReference type="ChEBI" id="CHEBI:190135"/>
    </cofactor>
</comment>
<dbReference type="Pfam" id="PF12838">
    <property type="entry name" value="Fer4_7"/>
    <property type="match status" value="1"/>
</dbReference>
<dbReference type="InterPro" id="IPR004108">
    <property type="entry name" value="Fe_hydrogenase_lsu_C"/>
</dbReference>
<dbReference type="GO" id="GO:0005506">
    <property type="term" value="F:iron ion binding"/>
    <property type="evidence" value="ECO:0007669"/>
    <property type="project" value="InterPro"/>
</dbReference>
<dbReference type="PROSITE" id="PS00641">
    <property type="entry name" value="COMPLEX1_75K_1"/>
    <property type="match status" value="1"/>
</dbReference>
<keyword evidence="9" id="KW-0408">Iron</keyword>
<dbReference type="Pfam" id="PF02256">
    <property type="entry name" value="Fe_hyd_SSU"/>
    <property type="match status" value="1"/>
</dbReference>
<evidence type="ECO:0000256" key="4">
    <source>
        <dbReference type="ARBA" id="ARBA00022485"/>
    </source>
</evidence>
<keyword evidence="4" id="KW-0004">4Fe-4S</keyword>
<dbReference type="InterPro" id="IPR013352">
    <property type="entry name" value="Fe_hydrogenase_subset"/>
</dbReference>
<evidence type="ECO:0000256" key="10">
    <source>
        <dbReference type="ARBA" id="ARBA00023014"/>
    </source>
</evidence>
<keyword evidence="6" id="KW-0479">Metal-binding</keyword>
<evidence type="ECO:0000256" key="11">
    <source>
        <dbReference type="ARBA" id="ARBA00023027"/>
    </source>
</evidence>
<keyword evidence="8" id="KW-1278">Translocase</keyword>
<dbReference type="GO" id="GO:0016020">
    <property type="term" value="C:membrane"/>
    <property type="evidence" value="ECO:0007669"/>
    <property type="project" value="UniProtKB-SubCell"/>
</dbReference>
<dbReference type="InterPro" id="IPR000283">
    <property type="entry name" value="NADH_UbQ_OxRdtase_75kDa_su_CS"/>
</dbReference>
<evidence type="ECO:0000256" key="2">
    <source>
        <dbReference type="ARBA" id="ARBA00004370"/>
    </source>
</evidence>
<reference evidence="16" key="1">
    <citation type="submission" date="2021-10" db="EMBL/GenBank/DDBJ databases">
        <title>Anaerobic single-cell dispensing facilitates the cultivation of human gut bacteria.</title>
        <authorList>
            <person name="Afrizal A."/>
        </authorList>
    </citation>
    <scope>NUCLEOTIDE SEQUENCE</scope>
    <source>
        <strain evidence="16">CLA-AA-H272</strain>
    </source>
</reference>
<keyword evidence="11" id="KW-0520">NAD</keyword>
<dbReference type="Gene3D" id="3.10.20.740">
    <property type="match status" value="1"/>
</dbReference>
<dbReference type="GO" id="GO:0051537">
    <property type="term" value="F:2 iron, 2 sulfur cluster binding"/>
    <property type="evidence" value="ECO:0007669"/>
    <property type="project" value="UniProtKB-KW"/>
</dbReference>
<comment type="similarity">
    <text evidence="3">Belongs to the complex I 75 kDa subunit family.</text>
</comment>
<feature type="domain" description="4Fe-4S ferredoxin-type" evidence="14">
    <location>
        <begin position="139"/>
        <end position="169"/>
    </location>
</feature>
<evidence type="ECO:0000259" key="14">
    <source>
        <dbReference type="PROSITE" id="PS51379"/>
    </source>
</evidence>
<comment type="caution">
    <text evidence="16">The sequence shown here is derived from an EMBL/GenBank/DDBJ whole genome shotgun (WGS) entry which is preliminary data.</text>
</comment>
<comment type="cofactor">
    <cofactor evidence="1">
        <name>[4Fe-4S] cluster</name>
        <dbReference type="ChEBI" id="CHEBI:49883"/>
    </cofactor>
</comment>
<comment type="subcellular location">
    <subcellularLocation>
        <location evidence="2">Membrane</location>
    </subcellularLocation>
</comment>
<evidence type="ECO:0000256" key="3">
    <source>
        <dbReference type="ARBA" id="ARBA00005404"/>
    </source>
</evidence>
<name>A0AAE3DFK0_9FIRM</name>
<dbReference type="FunFam" id="3.30.70.20:FF:000035">
    <property type="entry name" value="Iron hydrogenase 1"/>
    <property type="match status" value="1"/>
</dbReference>
<dbReference type="Pfam" id="PF10588">
    <property type="entry name" value="NADH-G_4Fe-4S_3"/>
    <property type="match status" value="1"/>
</dbReference>
<dbReference type="Gene3D" id="3.30.70.20">
    <property type="match status" value="1"/>
</dbReference>
<dbReference type="GO" id="GO:0051539">
    <property type="term" value="F:4 iron, 4 sulfur cluster binding"/>
    <property type="evidence" value="ECO:0007669"/>
    <property type="project" value="UniProtKB-KW"/>
</dbReference>
<feature type="domain" description="4Fe-4S His(Cys)3-ligated-type" evidence="15">
    <location>
        <begin position="80"/>
        <end position="119"/>
    </location>
</feature>
<dbReference type="Proteomes" id="UP001199319">
    <property type="component" value="Unassembled WGS sequence"/>
</dbReference>
<evidence type="ECO:0000256" key="5">
    <source>
        <dbReference type="ARBA" id="ARBA00022714"/>
    </source>
</evidence>
<keyword evidence="12" id="KW-0472">Membrane</keyword>
<dbReference type="NCBIfam" id="TIGR02512">
    <property type="entry name" value="FeFe_hydrog_A"/>
    <property type="match status" value="1"/>
</dbReference>
<keyword evidence="10" id="KW-0411">Iron-sulfur</keyword>
<proteinExistence type="inferred from homology"/>
<evidence type="ECO:0000259" key="15">
    <source>
        <dbReference type="PROSITE" id="PS51839"/>
    </source>
</evidence>
<dbReference type="InterPro" id="IPR009016">
    <property type="entry name" value="Fe_hydrogenase"/>
</dbReference>
<dbReference type="PANTHER" id="PTHR11615">
    <property type="entry name" value="NITRATE, FORMATE, IRON DEHYDROGENASE"/>
    <property type="match status" value="1"/>
</dbReference>
<keyword evidence="17" id="KW-1185">Reference proteome</keyword>
<dbReference type="Gene3D" id="3.40.950.10">
    <property type="entry name" value="Fe-only Hydrogenase (Larger Subunit), Chain L, domain 3"/>
    <property type="match status" value="1"/>
</dbReference>
<dbReference type="FunFam" id="3.10.20.740:FF:000004">
    <property type="entry name" value="NADH-quinone oxidoreductase"/>
    <property type="match status" value="1"/>
</dbReference>
<dbReference type="Gene3D" id="3.40.50.1780">
    <property type="match status" value="1"/>
</dbReference>
<dbReference type="SUPFAM" id="SSF54292">
    <property type="entry name" value="2Fe-2S ferredoxin-like"/>
    <property type="match status" value="1"/>
</dbReference>
<evidence type="ECO:0000313" key="17">
    <source>
        <dbReference type="Proteomes" id="UP001199319"/>
    </source>
</evidence>
<dbReference type="InterPro" id="IPR003149">
    <property type="entry name" value="Fe_hydrogenase_ssu"/>
</dbReference>
<evidence type="ECO:0000313" key="16">
    <source>
        <dbReference type="EMBL" id="MCC2129756.1"/>
    </source>
</evidence>
<dbReference type="InterPro" id="IPR001041">
    <property type="entry name" value="2Fe-2S_ferredoxin-type"/>
</dbReference>
<sequence length="565" mass="62123">MAKGIMIVDGQRVPFDGEKNVLSVIRKAGIDMPTFCYYSELSVHGACRMCIVENVKTGKIDASCSMEPRDGLEIRTNTARLLRHRRMILELMLASHDCSCTTCAKSGNCRLQALAQRFGVSRVRFPDTRERYEQDNTSPAIFRDPNKCILCGDCVRVCEELQGQGILNYAHRGSELQVMPAFDKKLDQTKCVGCGQCAAVCTTGAITVKNQIGQAWQALHDPKNRVVVQIAPAVRVALGEEFGLPAGANVMDKLVKALKLMGVEEVYDTNFAADMTTISEAQEFLARLKNGGPFPMFTSCCPAWVKYLELNDPKYLHNISSCKSPMEMFAAVLRDKYREKDAADGRRTYHMAIMPCTAKKMEAARPEFTQEGRPDVDLVITTRELVDMIREAGIQLTELEPEAPDLPFGLGSGAAVIYGVTGGVAEAVVRYCLPDKSNNALQAIRVTDLRGDGAIREVNLTVEGQELHLAIVNGLSHAKELIADVEAGKRFYHLVEVMTCQGGCVGGAGQPYGLTAAKKRRGAGLYEADSSAMFKRAEKNPIVTRLLEDYGPDRCHELLHVHYGE</sequence>
<dbReference type="InterPro" id="IPR017896">
    <property type="entry name" value="4Fe4S_Fe-S-bd"/>
</dbReference>
<evidence type="ECO:0000256" key="1">
    <source>
        <dbReference type="ARBA" id="ARBA00001966"/>
    </source>
</evidence>
<dbReference type="InterPro" id="IPR050340">
    <property type="entry name" value="Cytosolic_Fe-S_CAF"/>
</dbReference>
<evidence type="ECO:0000256" key="13">
    <source>
        <dbReference type="ARBA" id="ARBA00034078"/>
    </source>
</evidence>
<evidence type="ECO:0000256" key="12">
    <source>
        <dbReference type="ARBA" id="ARBA00023136"/>
    </source>
</evidence>
<dbReference type="Pfam" id="PF02906">
    <property type="entry name" value="Fe_hyd_lg_C"/>
    <property type="match status" value="1"/>
</dbReference>
<accession>A0AAE3DFK0</accession>
<keyword evidence="5" id="KW-0001">2Fe-2S</keyword>
<dbReference type="AlphaFoldDB" id="A0AAE3DFK0"/>
<evidence type="ECO:0000256" key="8">
    <source>
        <dbReference type="ARBA" id="ARBA00022967"/>
    </source>
</evidence>
<dbReference type="Pfam" id="PF13510">
    <property type="entry name" value="Fer2_4"/>
    <property type="match status" value="1"/>
</dbReference>
<gene>
    <name evidence="16" type="ORF">LKD37_09530</name>
</gene>
<dbReference type="GO" id="GO:0008137">
    <property type="term" value="F:NADH dehydrogenase (ubiquinone) activity"/>
    <property type="evidence" value="ECO:0007669"/>
    <property type="project" value="InterPro"/>
</dbReference>
<dbReference type="PROSITE" id="PS51839">
    <property type="entry name" value="4FE4S_HC3"/>
    <property type="match status" value="1"/>
</dbReference>
<dbReference type="RefSeq" id="WP_302928994.1">
    <property type="nucleotide sequence ID" value="NZ_JAJEPW010000026.1"/>
</dbReference>
<dbReference type="GO" id="GO:0042773">
    <property type="term" value="P:ATP synthesis coupled electron transport"/>
    <property type="evidence" value="ECO:0007669"/>
    <property type="project" value="InterPro"/>
</dbReference>
<dbReference type="PROSITE" id="PS51379">
    <property type="entry name" value="4FE4S_FER_2"/>
    <property type="match status" value="2"/>
</dbReference>
<evidence type="ECO:0000256" key="7">
    <source>
        <dbReference type="ARBA" id="ARBA00022737"/>
    </source>
</evidence>
<evidence type="ECO:0000256" key="6">
    <source>
        <dbReference type="ARBA" id="ARBA00022723"/>
    </source>
</evidence>
<dbReference type="InterPro" id="IPR036010">
    <property type="entry name" value="2Fe-2S_ferredoxin-like_sf"/>
</dbReference>
<feature type="domain" description="4Fe-4S ferredoxin-type" evidence="14">
    <location>
        <begin position="182"/>
        <end position="211"/>
    </location>
</feature>
<protein>
    <submittedName>
        <fullName evidence="16">[FeFe] hydrogenase, group A</fullName>
    </submittedName>
</protein>
<dbReference type="SUPFAM" id="SSF53920">
    <property type="entry name" value="Fe-only hydrogenase"/>
    <property type="match status" value="1"/>
</dbReference>